<gene>
    <name evidence="2" type="ORF">SAMN04488559_1135</name>
</gene>
<keyword evidence="3" id="KW-1185">Reference proteome</keyword>
<accession>A0A1H9TEN7</accession>
<protein>
    <recommendedName>
        <fullName evidence="1">DUF4440 domain-containing protein</fullName>
    </recommendedName>
</protein>
<evidence type="ECO:0000259" key="1">
    <source>
        <dbReference type="Pfam" id="PF14534"/>
    </source>
</evidence>
<dbReference type="EMBL" id="FOHA01000013">
    <property type="protein sequence ID" value="SER95790.1"/>
    <property type="molecule type" value="Genomic_DNA"/>
</dbReference>
<evidence type="ECO:0000313" key="2">
    <source>
        <dbReference type="EMBL" id="SER95790.1"/>
    </source>
</evidence>
<dbReference type="AlphaFoldDB" id="A0A1H9TEN7"/>
<dbReference type="Gene3D" id="3.10.450.50">
    <property type="match status" value="1"/>
</dbReference>
<name>A0A1H9TEN7_9LACT</name>
<dbReference type="STRING" id="142588.SAMN04488559_1135"/>
<dbReference type="InterPro" id="IPR027843">
    <property type="entry name" value="DUF4440"/>
</dbReference>
<dbReference type="Pfam" id="PF14534">
    <property type="entry name" value="DUF4440"/>
    <property type="match status" value="1"/>
</dbReference>
<proteinExistence type="predicted"/>
<dbReference type="Proteomes" id="UP000198948">
    <property type="component" value="Unassembled WGS sequence"/>
</dbReference>
<reference evidence="2 3" key="1">
    <citation type="submission" date="2016-10" db="EMBL/GenBank/DDBJ databases">
        <authorList>
            <person name="de Groot N.N."/>
        </authorList>
    </citation>
    <scope>NUCLEOTIDE SEQUENCE [LARGE SCALE GENOMIC DNA]</scope>
    <source>
        <strain evidence="2 3">DSM 13760</strain>
    </source>
</reference>
<organism evidence="2 3">
    <name type="scientific">Isobaculum melis</name>
    <dbReference type="NCBI Taxonomy" id="142588"/>
    <lineage>
        <taxon>Bacteria</taxon>
        <taxon>Bacillati</taxon>
        <taxon>Bacillota</taxon>
        <taxon>Bacilli</taxon>
        <taxon>Lactobacillales</taxon>
        <taxon>Carnobacteriaceae</taxon>
        <taxon>Isobaculum</taxon>
    </lineage>
</organism>
<dbReference type="SUPFAM" id="SSF54427">
    <property type="entry name" value="NTF2-like"/>
    <property type="match status" value="1"/>
</dbReference>
<evidence type="ECO:0000313" key="3">
    <source>
        <dbReference type="Proteomes" id="UP000198948"/>
    </source>
</evidence>
<sequence length="120" mass="13859">MSDYKQALIDYINATNTHDFSEVEKCLAQNAVYWFSDNSCTTIDAIKEYFEQAWTTVQEEVYQADHVQWIATSSEVATCIYEYKWSGLVNGIHQSGKGRATNIFKQVDQKWLLIHEHLSA</sequence>
<feature type="domain" description="DUF4440" evidence="1">
    <location>
        <begin position="10"/>
        <end position="113"/>
    </location>
</feature>
<dbReference type="OrthoDB" id="9152983at2"/>
<dbReference type="RefSeq" id="WP_092652888.1">
    <property type="nucleotide sequence ID" value="NZ_FOHA01000013.1"/>
</dbReference>
<dbReference type="InterPro" id="IPR032710">
    <property type="entry name" value="NTF2-like_dom_sf"/>
</dbReference>